<reference evidence="1 2" key="1">
    <citation type="submission" date="2022-04" db="EMBL/GenBank/DDBJ databases">
        <title>Positive selection, recombination, and allopatry shape intraspecific diversity of widespread and dominant cyanobacteria.</title>
        <authorList>
            <person name="Wei J."/>
            <person name="Shu W."/>
            <person name="Hu C."/>
        </authorList>
    </citation>
    <scope>NUCLEOTIDE SEQUENCE [LARGE SCALE GENOMIC DNA]</scope>
    <source>
        <strain evidence="1 2">AS-A4</strain>
    </source>
</reference>
<comment type="caution">
    <text evidence="1">The sequence shown here is derived from an EMBL/GenBank/DDBJ whole genome shotgun (WGS) entry which is preliminary data.</text>
</comment>
<gene>
    <name evidence="1" type="ORF">NDI38_05090</name>
</gene>
<dbReference type="Proteomes" id="UP001476950">
    <property type="component" value="Unassembled WGS sequence"/>
</dbReference>
<organism evidence="1 2">
    <name type="scientific">Stenomitos frigidus AS-A4</name>
    <dbReference type="NCBI Taxonomy" id="2933935"/>
    <lineage>
        <taxon>Bacteria</taxon>
        <taxon>Bacillati</taxon>
        <taxon>Cyanobacteriota</taxon>
        <taxon>Cyanophyceae</taxon>
        <taxon>Leptolyngbyales</taxon>
        <taxon>Leptolyngbyaceae</taxon>
        <taxon>Stenomitos</taxon>
    </lineage>
</organism>
<sequence>MADIDFDEISKKLVSKLMYSLGYSNEVYIDPDLQSALAAAYDLNTASRLGLMGCINKLEKDFKCRVFVVNGFSPAMKNLLGFGGGCFATKVNGTPTIVLDLNECSEIGRSINRVTASVAKIALLHEAGHIVALKKGESIQDEAIAWSHGQQYAGWLLYGGDHDVTLHKVQRYLALQRAA</sequence>
<evidence type="ECO:0000313" key="2">
    <source>
        <dbReference type="Proteomes" id="UP001476950"/>
    </source>
</evidence>
<name>A0ABV0KF22_9CYAN</name>
<evidence type="ECO:0000313" key="1">
    <source>
        <dbReference type="EMBL" id="MEP1057804.1"/>
    </source>
</evidence>
<protein>
    <submittedName>
        <fullName evidence="1">Uncharacterized protein</fullName>
    </submittedName>
</protein>
<accession>A0ABV0KF22</accession>
<proteinExistence type="predicted"/>
<dbReference type="EMBL" id="JAMPLM010000002">
    <property type="protein sequence ID" value="MEP1057804.1"/>
    <property type="molecule type" value="Genomic_DNA"/>
</dbReference>
<dbReference type="RefSeq" id="WP_190451000.1">
    <property type="nucleotide sequence ID" value="NZ_JAMPLM010000002.1"/>
</dbReference>
<keyword evidence="2" id="KW-1185">Reference proteome</keyword>